<dbReference type="AlphaFoldDB" id="A0A8C7A6X4"/>
<sequence>VKIISYLHIVAENIDLLLLGSIQYCRRYVVKSRIYFGILLPHASSCIINPTVFRGEHLLCLFSFHENSRIGWETRNLKSKVFCQNVD</sequence>
<evidence type="ECO:0000313" key="1">
    <source>
        <dbReference type="Ensembl" id="ENSNVIP00000000929.1"/>
    </source>
</evidence>
<name>A0A8C7A6X4_NEOVI</name>
<accession>A0A8C7A6X4</accession>
<reference evidence="1" key="1">
    <citation type="submission" date="2025-08" db="UniProtKB">
        <authorList>
            <consortium name="Ensembl"/>
        </authorList>
    </citation>
    <scope>IDENTIFICATION</scope>
</reference>
<evidence type="ECO:0000313" key="2">
    <source>
        <dbReference type="Proteomes" id="UP000694425"/>
    </source>
</evidence>
<dbReference type="Proteomes" id="UP000694425">
    <property type="component" value="Unplaced"/>
</dbReference>
<dbReference type="Ensembl" id="ENSNVIT00000001094.1">
    <property type="protein sequence ID" value="ENSNVIP00000000929.1"/>
    <property type="gene ID" value="ENSNVIG00000000796.1"/>
</dbReference>
<dbReference type="GeneTree" id="ENSGT00910000147120"/>
<organism evidence="1 2">
    <name type="scientific">Neovison vison</name>
    <name type="common">American mink</name>
    <name type="synonym">Mustela vison</name>
    <dbReference type="NCBI Taxonomy" id="452646"/>
    <lineage>
        <taxon>Eukaryota</taxon>
        <taxon>Metazoa</taxon>
        <taxon>Chordata</taxon>
        <taxon>Craniata</taxon>
        <taxon>Vertebrata</taxon>
        <taxon>Euteleostomi</taxon>
        <taxon>Mammalia</taxon>
        <taxon>Eutheria</taxon>
        <taxon>Laurasiatheria</taxon>
        <taxon>Carnivora</taxon>
        <taxon>Caniformia</taxon>
        <taxon>Musteloidea</taxon>
        <taxon>Mustelidae</taxon>
        <taxon>Mustelinae</taxon>
        <taxon>Neogale</taxon>
    </lineage>
</organism>
<keyword evidence="2" id="KW-1185">Reference proteome</keyword>
<proteinExistence type="predicted"/>
<reference evidence="1" key="2">
    <citation type="submission" date="2025-09" db="UniProtKB">
        <authorList>
            <consortium name="Ensembl"/>
        </authorList>
    </citation>
    <scope>IDENTIFICATION</scope>
</reference>
<protein>
    <submittedName>
        <fullName evidence="1">Uncharacterized protein</fullName>
    </submittedName>
</protein>